<reference evidence="8 9" key="1">
    <citation type="submission" date="2023-02" db="EMBL/GenBank/DDBJ databases">
        <title>LHISI_Scaffold_Assembly.</title>
        <authorList>
            <person name="Stuart O.P."/>
            <person name="Cleave R."/>
            <person name="Magrath M.J.L."/>
            <person name="Mikheyev A.S."/>
        </authorList>
    </citation>
    <scope>NUCLEOTIDE SEQUENCE [LARGE SCALE GENOMIC DNA]</scope>
    <source>
        <strain evidence="8">Daus_M_001</strain>
        <tissue evidence="8">Leg muscle</tissue>
    </source>
</reference>
<feature type="compositionally biased region" description="Low complexity" evidence="6">
    <location>
        <begin position="237"/>
        <end position="257"/>
    </location>
</feature>
<feature type="compositionally biased region" description="Low complexity" evidence="6">
    <location>
        <begin position="486"/>
        <end position="497"/>
    </location>
</feature>
<evidence type="ECO:0000256" key="5">
    <source>
        <dbReference type="PROSITE-ProRule" id="PRU00042"/>
    </source>
</evidence>
<feature type="region of interest" description="Disordered" evidence="6">
    <location>
        <begin position="44"/>
        <end position="173"/>
    </location>
</feature>
<feature type="compositionally biased region" description="Polar residues" evidence="6">
    <location>
        <begin position="156"/>
        <end position="166"/>
    </location>
</feature>
<proteinExistence type="predicted"/>
<dbReference type="SMART" id="SM00355">
    <property type="entry name" value="ZnF_C2H2"/>
    <property type="match status" value="7"/>
</dbReference>
<keyword evidence="3 5" id="KW-0863">Zinc-finger</keyword>
<feature type="domain" description="C2H2-type" evidence="7">
    <location>
        <begin position="1118"/>
        <end position="1145"/>
    </location>
</feature>
<evidence type="ECO:0000256" key="4">
    <source>
        <dbReference type="ARBA" id="ARBA00022833"/>
    </source>
</evidence>
<feature type="compositionally biased region" description="Polar residues" evidence="6">
    <location>
        <begin position="522"/>
        <end position="567"/>
    </location>
</feature>
<dbReference type="Pfam" id="PF00096">
    <property type="entry name" value="zf-C2H2"/>
    <property type="match status" value="3"/>
</dbReference>
<dbReference type="InterPro" id="IPR013087">
    <property type="entry name" value="Znf_C2H2_type"/>
</dbReference>
<evidence type="ECO:0000259" key="7">
    <source>
        <dbReference type="PROSITE" id="PS50157"/>
    </source>
</evidence>
<dbReference type="InterPro" id="IPR036236">
    <property type="entry name" value="Znf_C2H2_sf"/>
</dbReference>
<keyword evidence="9" id="KW-1185">Reference proteome</keyword>
<feature type="domain" description="C2H2-type" evidence="7">
    <location>
        <begin position="576"/>
        <end position="605"/>
    </location>
</feature>
<protein>
    <recommendedName>
        <fullName evidence="7">C2H2-type domain-containing protein</fullName>
    </recommendedName>
</protein>
<feature type="domain" description="C2H2-type" evidence="7">
    <location>
        <begin position="1033"/>
        <end position="1061"/>
    </location>
</feature>
<dbReference type="InterPro" id="IPR022755">
    <property type="entry name" value="Znf_C2H2_jaz"/>
</dbReference>
<comment type="caution">
    <text evidence="8">The sequence shown here is derived from an EMBL/GenBank/DDBJ whole genome shotgun (WGS) entry which is preliminary data.</text>
</comment>
<evidence type="ECO:0000313" key="8">
    <source>
        <dbReference type="EMBL" id="KAJ8871563.1"/>
    </source>
</evidence>
<evidence type="ECO:0000256" key="6">
    <source>
        <dbReference type="SAM" id="MobiDB-lite"/>
    </source>
</evidence>
<keyword evidence="1" id="KW-0479">Metal-binding</keyword>
<dbReference type="PROSITE" id="PS00028">
    <property type="entry name" value="ZINC_FINGER_C2H2_1"/>
    <property type="match status" value="7"/>
</dbReference>
<keyword evidence="2" id="KW-0677">Repeat</keyword>
<organism evidence="8 9">
    <name type="scientific">Dryococelus australis</name>
    <dbReference type="NCBI Taxonomy" id="614101"/>
    <lineage>
        <taxon>Eukaryota</taxon>
        <taxon>Metazoa</taxon>
        <taxon>Ecdysozoa</taxon>
        <taxon>Arthropoda</taxon>
        <taxon>Hexapoda</taxon>
        <taxon>Insecta</taxon>
        <taxon>Pterygota</taxon>
        <taxon>Neoptera</taxon>
        <taxon>Polyneoptera</taxon>
        <taxon>Phasmatodea</taxon>
        <taxon>Verophasmatodea</taxon>
        <taxon>Anareolatae</taxon>
        <taxon>Phasmatidae</taxon>
        <taxon>Eurycanthinae</taxon>
        <taxon>Dryococelus</taxon>
    </lineage>
</organism>
<dbReference type="PANTHER" id="PTHR24409:SF295">
    <property type="entry name" value="AZ2-RELATED"/>
    <property type="match status" value="1"/>
</dbReference>
<feature type="region of interest" description="Disordered" evidence="6">
    <location>
        <begin position="605"/>
        <end position="705"/>
    </location>
</feature>
<feature type="compositionally biased region" description="Low complexity" evidence="6">
    <location>
        <begin position="680"/>
        <end position="689"/>
    </location>
</feature>
<feature type="domain" description="C2H2-type" evidence="7">
    <location>
        <begin position="1090"/>
        <end position="1117"/>
    </location>
</feature>
<feature type="domain" description="C2H2-type" evidence="7">
    <location>
        <begin position="1062"/>
        <end position="1089"/>
    </location>
</feature>
<evidence type="ECO:0000256" key="3">
    <source>
        <dbReference type="ARBA" id="ARBA00022771"/>
    </source>
</evidence>
<name>A0ABQ9GHS1_9NEOP</name>
<dbReference type="Pfam" id="PF12171">
    <property type="entry name" value="zf-C2H2_jaz"/>
    <property type="match status" value="1"/>
</dbReference>
<feature type="region of interest" description="Disordered" evidence="6">
    <location>
        <begin position="475"/>
        <end position="573"/>
    </location>
</feature>
<feature type="compositionally biased region" description="Low complexity" evidence="6">
    <location>
        <begin position="58"/>
        <end position="68"/>
    </location>
</feature>
<feature type="compositionally biased region" description="Low complexity" evidence="6">
    <location>
        <begin position="97"/>
        <end position="118"/>
    </location>
</feature>
<evidence type="ECO:0000313" key="9">
    <source>
        <dbReference type="Proteomes" id="UP001159363"/>
    </source>
</evidence>
<dbReference type="Proteomes" id="UP001159363">
    <property type="component" value="Chromosome 11"/>
</dbReference>
<gene>
    <name evidence="8" type="ORF">PR048_027889</name>
</gene>
<evidence type="ECO:0000256" key="2">
    <source>
        <dbReference type="ARBA" id="ARBA00022737"/>
    </source>
</evidence>
<accession>A0ABQ9GHS1</accession>
<sequence length="1189" mass="128999">MAYSGVQQTRNQQNQNCCIECDMKFDTEKSLNVHLQYHQKNLMNKWGGKPSTGGDESNNNSHKTGNNNARVRGGDFSSPVMAPADSSDSMVKTEVQTSGAPGRPSSSSSTTYSRGSPPASTSFTYPPTPGSYNSAPSPYQSENHRYSPAGAHQPGYSFTSASRSEQTPPPMLPQNSVQNNFQGLVGPSLSFSSQDQPRHTVDENAHFFASGQHVKEEPGYIFGIGSDFPMLSPNARSSTPSSVPNSTPSSTSMTPTSSALRYHPYQHIAVSHSSQQNSYIQSNLSRDLVTTSRYAPSPQNSLQCEKCGFQCSSSSVLLDHINIAHRTVPMLSNHQVFMQQQNHALFSHRHDASFPPHQNLQRSSQEAMQGMFADFRDPGGTNNSNNIAGIQPKVEDETPAEILDLDSHKVHVYQPPPEEEEEALRAAAEAEDDGRSVTQNPHSVSAMLWGNGASPSNLHRSYRPMNVVGAPEFASVPTSLSPPTPVTSDVTVPQPTTYQPHRTYLSNPDDIHSNPNMPRVSPTHQTMITSTQLPHTNAVSSTLPSANATPQTQNQQKGSKGDQSWKSNEARRPKTYNCSACNKWFTSSGHLKRHYNTTLHKNAVKQSGVPDPATVPVSQHHHPNREGGSGPIMHRRTPVPGGTGDSSSPAPSLGGEDSSRSDDAGQTNAFGRMTPQQPASSSMLSSSNSQIPESPPNRLAGPSAEISGGLQYLSTYNSTQEVSSVRSSLEALPPHVTPQHLMLNTVSPPVQSLVPQSALGSHLIHHPIPQQPRHLNPSMTAFPNGLPPHVSTTQTPISTNQHHLTTSIGSQAGSPALANVASIDDVPNHLLLGSNAGTMTSLFPSSTSNYHPLPSFSQLHQNHLLSSNSGNTLTLLQGFNGMSQYHHPTSGYHLVSTLENVGGLSLSPNSQILMDIHSLANADNNINNYLSLSLEDSEIDLKSDDVDSKISSSEKNVHGLSDSNGSVGDNISILSPIGTPDYPTSTTEDLEQDVIKLSFSADDLKPVSAANGETGHKVNDSGFVTSVSNSTLPKCVACDKVFNKACYLTQHNKSFHSGHKPFKCPRCGKRFDTEIMYQEHQGKHAGDKPFKCEICPKQFNHKTDLRRHLCLHTGEKPYSCDTCGKGFIRKDHMLKHTETHRRRHYNNNNNIKNKNIDNDELSSQIVTSNEMELEQLAISGNTKTMLLVA</sequence>
<dbReference type="PROSITE" id="PS50157">
    <property type="entry name" value="ZINC_FINGER_C2H2_2"/>
    <property type="match status" value="5"/>
</dbReference>
<keyword evidence="4" id="KW-0862">Zinc</keyword>
<feature type="compositionally biased region" description="Polar residues" evidence="6">
    <location>
        <begin position="664"/>
        <end position="679"/>
    </location>
</feature>
<dbReference type="EMBL" id="JARBHB010000012">
    <property type="protein sequence ID" value="KAJ8871563.1"/>
    <property type="molecule type" value="Genomic_DNA"/>
</dbReference>
<dbReference type="Gene3D" id="3.30.160.60">
    <property type="entry name" value="Classic Zinc Finger"/>
    <property type="match status" value="5"/>
</dbReference>
<feature type="compositionally biased region" description="Polar residues" evidence="6">
    <location>
        <begin position="86"/>
        <end position="96"/>
    </location>
</feature>
<dbReference type="SUPFAM" id="SSF57667">
    <property type="entry name" value="beta-beta-alpha zinc fingers"/>
    <property type="match status" value="3"/>
</dbReference>
<dbReference type="PANTHER" id="PTHR24409">
    <property type="entry name" value="ZINC FINGER PROTEIN 142"/>
    <property type="match status" value="1"/>
</dbReference>
<evidence type="ECO:0000256" key="1">
    <source>
        <dbReference type="ARBA" id="ARBA00022723"/>
    </source>
</evidence>
<feature type="region of interest" description="Disordered" evidence="6">
    <location>
        <begin position="232"/>
        <end position="257"/>
    </location>
</feature>
<feature type="compositionally biased region" description="Polar residues" evidence="6">
    <location>
        <begin position="119"/>
        <end position="141"/>
    </location>
</feature>